<dbReference type="Proteomes" id="UP000288843">
    <property type="component" value="Unassembled WGS sequence"/>
</dbReference>
<evidence type="ECO:0000313" key="2">
    <source>
        <dbReference type="Proteomes" id="UP000288843"/>
    </source>
</evidence>
<reference evidence="1 2" key="1">
    <citation type="submission" date="2018-06" db="EMBL/GenBank/DDBJ databases">
        <title>Carbapenemase-producing Enterobacteriaceae present in wastewater treatment plant effluent and nearby surface waters in the US.</title>
        <authorList>
            <person name="Mathys D.A."/>
            <person name="Mollenkopf D.F."/>
            <person name="Feicht S.M."/>
            <person name="Adams R.J."/>
            <person name="Albers A.L."/>
            <person name="Stuever D.M."/>
            <person name="Daniels J.B."/>
            <person name="Wittum T.E."/>
        </authorList>
    </citation>
    <scope>NUCLEOTIDE SEQUENCE [LARGE SCALE GENOMIC DNA]</scope>
    <source>
        <strain evidence="1 2">GEO_47_Down_B</strain>
    </source>
</reference>
<sequence>MSEEKIYDYLVIGGEHHGTVYTGPLTHVLEVPSSHQPLARFYARDQPAEITTRNVDPHTVIEHIRGDGAHFFIATNEDITTWDIEAEIRKHNPRPVN</sequence>
<dbReference type="EMBL" id="QKOX01000031">
    <property type="protein sequence ID" value="RWT18466.1"/>
    <property type="molecule type" value="Genomic_DNA"/>
</dbReference>
<proteinExistence type="predicted"/>
<dbReference type="AlphaFoldDB" id="A0A443VH10"/>
<comment type="caution">
    <text evidence="1">The sequence shown here is derived from an EMBL/GenBank/DDBJ whole genome shotgun (WGS) entry which is preliminary data.</text>
</comment>
<protein>
    <submittedName>
        <fullName evidence="1">Uncharacterized protein</fullName>
    </submittedName>
</protein>
<evidence type="ECO:0000313" key="1">
    <source>
        <dbReference type="EMBL" id="RWT18466.1"/>
    </source>
</evidence>
<accession>A0A443VH10</accession>
<dbReference type="RefSeq" id="WP_128320125.1">
    <property type="nucleotide sequence ID" value="NZ_JAKCNW010000004.1"/>
</dbReference>
<gene>
    <name evidence="1" type="ORF">DN603_23285</name>
</gene>
<name>A0A443VH10_RAOPL</name>
<organism evidence="1 2">
    <name type="scientific">Raoultella planticola</name>
    <name type="common">Klebsiella planticola</name>
    <dbReference type="NCBI Taxonomy" id="575"/>
    <lineage>
        <taxon>Bacteria</taxon>
        <taxon>Pseudomonadati</taxon>
        <taxon>Pseudomonadota</taxon>
        <taxon>Gammaproteobacteria</taxon>
        <taxon>Enterobacterales</taxon>
        <taxon>Enterobacteriaceae</taxon>
        <taxon>Klebsiella/Raoultella group</taxon>
        <taxon>Raoultella</taxon>
    </lineage>
</organism>